<evidence type="ECO:0000256" key="6">
    <source>
        <dbReference type="ARBA" id="ARBA00023180"/>
    </source>
</evidence>
<dbReference type="PANTHER" id="PTHR22600:SF26">
    <property type="entry name" value="BETA-N-ACETYLHEXOSAMINIDASE"/>
    <property type="match status" value="1"/>
</dbReference>
<comment type="caution">
    <text evidence="12">The sequence shown here is derived from an EMBL/GenBank/DDBJ whole genome shotgun (WGS) entry which is preliminary data.</text>
</comment>
<dbReference type="Proteomes" id="UP000807716">
    <property type="component" value="Unassembled WGS sequence"/>
</dbReference>
<dbReference type="EMBL" id="JAAAJB010000064">
    <property type="protein sequence ID" value="KAG0267923.1"/>
    <property type="molecule type" value="Genomic_DNA"/>
</dbReference>
<protein>
    <recommendedName>
        <fullName evidence="3">beta-N-acetylhexosaminidase</fullName>
        <ecNumber evidence="3">3.2.1.52</ecNumber>
    </recommendedName>
</protein>
<feature type="active site" description="Proton donor" evidence="8">
    <location>
        <position position="442"/>
    </location>
</feature>
<evidence type="ECO:0000313" key="13">
    <source>
        <dbReference type="Proteomes" id="UP000807716"/>
    </source>
</evidence>
<dbReference type="InterPro" id="IPR029018">
    <property type="entry name" value="Hex-like_dom2"/>
</dbReference>
<dbReference type="AlphaFoldDB" id="A0A9P6UAM5"/>
<evidence type="ECO:0000259" key="10">
    <source>
        <dbReference type="Pfam" id="PF00728"/>
    </source>
</evidence>
<dbReference type="SUPFAM" id="SSF51445">
    <property type="entry name" value="(Trans)glycosidases"/>
    <property type="match status" value="1"/>
</dbReference>
<evidence type="ECO:0000256" key="1">
    <source>
        <dbReference type="ARBA" id="ARBA00001231"/>
    </source>
</evidence>
<dbReference type="PANTHER" id="PTHR22600">
    <property type="entry name" value="BETA-HEXOSAMINIDASE"/>
    <property type="match status" value="1"/>
</dbReference>
<sequence>MSFLSSSPSHRYAAVELHESDSDMDEQQRDAAIQTAKGVAGTGRSGQSLVHRGASASPPESPLLSPEDNPSSPAATRKRMRKKRSAPLDNESVKKVPANQPLWPIPKKFSFGNDNVVLKDDFSIQLTPPTTSTPLLDKAFTRYIRILRGKLNHTSTPDSWRSPPLPQPAAGEQHSMLAKLSIEVEDPHASLAYGMDESYTLSIHAAPRPAPETTGETPSSAAAAATATLTANTQWGVLRGLDTFVQLVHPTDPSDSLQNPASEALPTLGIANIPWTIEDKPQYAHRGLMLDTSRNYYPVKDILRTLDAMAVVKLNVFHWHVLDQQYYPLVSKAFLELTQYGAEAPDRVYTPDDVAHIVQYGEERGIRVLPEFDAPGHAASWGRAFPNITVCLDAQPHQSYAAEPPAGQLNPLEPFTYKVLYTLIGEWAAQFPDNQAHTGGDEVNFNCWKTNIHLRNYIRHASRRKEYADQLVDKLRQEYDEPGLVELVRDGGGDSSSSSRTFGLGGQSGEDQLLEFFLSRLFKMYEERGKTPIVWEEMALEHDVNLPKSAIVQVWKNAANARRVIEKGHPVILSSGEYWYLDCGHGQWLIGGQGQSWCPYSSWQRMYSYSLTEGLSAEQQKQVYGGETRIISIRAFGHGLRRQRRFYGVDHKTSKVMIDRYCTLRNGCPLSGND</sequence>
<dbReference type="Pfam" id="PF00728">
    <property type="entry name" value="Glyco_hydro_20"/>
    <property type="match status" value="1"/>
</dbReference>
<dbReference type="PRINTS" id="PR00738">
    <property type="entry name" value="GLHYDRLASE20"/>
</dbReference>
<comment type="catalytic activity">
    <reaction evidence="1">
        <text>Hydrolysis of terminal non-reducing N-acetyl-D-hexosamine residues in N-acetyl-beta-D-hexosaminides.</text>
        <dbReference type="EC" id="3.2.1.52"/>
    </reaction>
</comment>
<name>A0A9P6UAM5_9FUNG</name>
<keyword evidence="7" id="KW-0326">Glycosidase</keyword>
<evidence type="ECO:0000256" key="4">
    <source>
        <dbReference type="ARBA" id="ARBA00022729"/>
    </source>
</evidence>
<feature type="compositionally biased region" description="Low complexity" evidence="9">
    <location>
        <begin position="54"/>
        <end position="73"/>
    </location>
</feature>
<evidence type="ECO:0000256" key="8">
    <source>
        <dbReference type="PIRSR" id="PIRSR625705-1"/>
    </source>
</evidence>
<feature type="compositionally biased region" description="Basic residues" evidence="9">
    <location>
        <begin position="76"/>
        <end position="85"/>
    </location>
</feature>
<proteinExistence type="inferred from homology"/>
<dbReference type="Pfam" id="PF14845">
    <property type="entry name" value="Glycohydro_20b2"/>
    <property type="match status" value="1"/>
</dbReference>
<evidence type="ECO:0000256" key="7">
    <source>
        <dbReference type="ARBA" id="ARBA00023295"/>
    </source>
</evidence>
<evidence type="ECO:0000256" key="2">
    <source>
        <dbReference type="ARBA" id="ARBA00006285"/>
    </source>
</evidence>
<feature type="compositionally biased region" description="Basic and acidic residues" evidence="9">
    <location>
        <begin position="16"/>
        <end position="29"/>
    </location>
</feature>
<keyword evidence="13" id="KW-1185">Reference proteome</keyword>
<dbReference type="GO" id="GO:0005975">
    <property type="term" value="P:carbohydrate metabolic process"/>
    <property type="evidence" value="ECO:0007669"/>
    <property type="project" value="InterPro"/>
</dbReference>
<dbReference type="OrthoDB" id="428480at2759"/>
<feature type="region of interest" description="Disordered" evidence="9">
    <location>
        <begin position="1"/>
        <end position="99"/>
    </location>
</feature>
<feature type="domain" description="Beta-hexosaminidase eukaryotic type N-terminal" evidence="11">
    <location>
        <begin position="102"/>
        <end position="247"/>
    </location>
</feature>
<comment type="similarity">
    <text evidence="2">Belongs to the glycosyl hydrolase 20 family.</text>
</comment>
<keyword evidence="5" id="KW-0378">Hydrolase</keyword>
<dbReference type="GO" id="GO:0016020">
    <property type="term" value="C:membrane"/>
    <property type="evidence" value="ECO:0007669"/>
    <property type="project" value="TreeGrafter"/>
</dbReference>
<dbReference type="GO" id="GO:0004563">
    <property type="term" value="F:beta-N-acetylhexosaminidase activity"/>
    <property type="evidence" value="ECO:0007669"/>
    <property type="project" value="UniProtKB-EC"/>
</dbReference>
<reference evidence="12" key="1">
    <citation type="journal article" date="2020" name="Fungal Divers.">
        <title>Resolving the Mortierellaceae phylogeny through synthesis of multi-gene phylogenetics and phylogenomics.</title>
        <authorList>
            <person name="Vandepol N."/>
            <person name="Liber J."/>
            <person name="Desiro A."/>
            <person name="Na H."/>
            <person name="Kennedy M."/>
            <person name="Barry K."/>
            <person name="Grigoriev I.V."/>
            <person name="Miller A.N."/>
            <person name="O'Donnell K."/>
            <person name="Stajich J.E."/>
            <person name="Bonito G."/>
        </authorList>
    </citation>
    <scope>NUCLEOTIDE SEQUENCE</scope>
    <source>
        <strain evidence="12">BC1065</strain>
    </source>
</reference>
<dbReference type="InterPro" id="IPR017853">
    <property type="entry name" value="GH"/>
</dbReference>
<dbReference type="InterPro" id="IPR029019">
    <property type="entry name" value="HEX_eukaryotic_N"/>
</dbReference>
<evidence type="ECO:0000256" key="5">
    <source>
        <dbReference type="ARBA" id="ARBA00022801"/>
    </source>
</evidence>
<keyword evidence="4" id="KW-0732">Signal</keyword>
<evidence type="ECO:0000259" key="11">
    <source>
        <dbReference type="Pfam" id="PF14845"/>
    </source>
</evidence>
<evidence type="ECO:0000256" key="3">
    <source>
        <dbReference type="ARBA" id="ARBA00012663"/>
    </source>
</evidence>
<evidence type="ECO:0000256" key="9">
    <source>
        <dbReference type="SAM" id="MobiDB-lite"/>
    </source>
</evidence>
<keyword evidence="6" id="KW-0325">Glycoprotein</keyword>
<dbReference type="InterPro" id="IPR015883">
    <property type="entry name" value="Glyco_hydro_20_cat"/>
</dbReference>
<evidence type="ECO:0000313" key="12">
    <source>
        <dbReference type="EMBL" id="KAG0267923.1"/>
    </source>
</evidence>
<accession>A0A9P6UAM5</accession>
<dbReference type="GO" id="GO:0030203">
    <property type="term" value="P:glycosaminoglycan metabolic process"/>
    <property type="evidence" value="ECO:0007669"/>
    <property type="project" value="TreeGrafter"/>
</dbReference>
<dbReference type="Gene3D" id="3.20.20.80">
    <property type="entry name" value="Glycosidases"/>
    <property type="match status" value="1"/>
</dbReference>
<dbReference type="EC" id="3.2.1.52" evidence="3"/>
<gene>
    <name evidence="12" type="ORF">DFQ27_007905</name>
</gene>
<dbReference type="Gene3D" id="3.30.379.10">
    <property type="entry name" value="Chitobiase/beta-hexosaminidase domain 2-like"/>
    <property type="match status" value="1"/>
</dbReference>
<dbReference type="InterPro" id="IPR025705">
    <property type="entry name" value="Beta_hexosaminidase_sua/sub"/>
</dbReference>
<feature type="domain" description="Glycoside hydrolase family 20 catalytic" evidence="10">
    <location>
        <begin position="283"/>
        <end position="628"/>
    </location>
</feature>
<organism evidence="12 13">
    <name type="scientific">Actinomortierella ambigua</name>
    <dbReference type="NCBI Taxonomy" id="1343610"/>
    <lineage>
        <taxon>Eukaryota</taxon>
        <taxon>Fungi</taxon>
        <taxon>Fungi incertae sedis</taxon>
        <taxon>Mucoromycota</taxon>
        <taxon>Mortierellomycotina</taxon>
        <taxon>Mortierellomycetes</taxon>
        <taxon>Mortierellales</taxon>
        <taxon>Mortierellaceae</taxon>
        <taxon>Actinomortierella</taxon>
    </lineage>
</organism>
<dbReference type="SUPFAM" id="SSF55545">
    <property type="entry name" value="beta-N-acetylhexosaminidase-like domain"/>
    <property type="match status" value="1"/>
</dbReference>